<dbReference type="PROSITE" id="PS51257">
    <property type="entry name" value="PROKAR_LIPOPROTEIN"/>
    <property type="match status" value="1"/>
</dbReference>
<dbReference type="EMBL" id="CABPSE010000005">
    <property type="protein sequence ID" value="VVD98142.1"/>
    <property type="molecule type" value="Genomic_DNA"/>
</dbReference>
<proteinExistence type="predicted"/>
<protein>
    <submittedName>
        <fullName evidence="1">Entry exclusion lipoprotein TrbK</fullName>
    </submittedName>
</protein>
<evidence type="ECO:0000313" key="2">
    <source>
        <dbReference type="Proteomes" id="UP000383971"/>
    </source>
</evidence>
<accession>A0A5E4UF53</accession>
<dbReference type="InterPro" id="IPR047937">
    <property type="entry name" value="Eex_IncN-like"/>
</dbReference>
<dbReference type="AlphaFoldDB" id="A0A5E4UF53"/>
<keyword evidence="2" id="KW-1185">Reference proteome</keyword>
<organism evidence="1 2">
    <name type="scientific">Pandoraea communis</name>
    <dbReference type="NCBI Taxonomy" id="2508297"/>
    <lineage>
        <taxon>Bacteria</taxon>
        <taxon>Pseudomonadati</taxon>
        <taxon>Pseudomonadota</taxon>
        <taxon>Betaproteobacteria</taxon>
        <taxon>Burkholderiales</taxon>
        <taxon>Burkholderiaceae</taxon>
        <taxon>Pandoraea</taxon>
    </lineage>
</organism>
<dbReference type="NCBIfam" id="NF033894">
    <property type="entry name" value="Eex_IncN"/>
    <property type="match status" value="1"/>
</dbReference>
<gene>
    <name evidence="1" type="ORF">PCO31111_02004</name>
</gene>
<evidence type="ECO:0000313" key="1">
    <source>
        <dbReference type="EMBL" id="VVD98142.1"/>
    </source>
</evidence>
<reference evidence="1 2" key="1">
    <citation type="submission" date="2019-08" db="EMBL/GenBank/DDBJ databases">
        <authorList>
            <person name="Peeters C."/>
        </authorList>
    </citation>
    <scope>NUCLEOTIDE SEQUENCE [LARGE SCALE GENOMIC DNA]</scope>
    <source>
        <strain evidence="1 2">LMG 31111</strain>
    </source>
</reference>
<dbReference type="Proteomes" id="UP000383971">
    <property type="component" value="Unassembled WGS sequence"/>
</dbReference>
<sequence length="74" mass="8415">MKKVLQLVAVTLTACGPSQPSETVEFLVAHPERIKEIQRLCKEDRTKVSDELCVRAAEASKRRFFGDRPEQKSK</sequence>
<name>A0A5E4UF53_9BURK</name>
<keyword evidence="1" id="KW-0449">Lipoprotein</keyword>
<dbReference type="RefSeq" id="WP_150584765.1">
    <property type="nucleotide sequence ID" value="NZ_CABPSE010000005.1"/>
</dbReference>